<evidence type="ECO:0000313" key="1">
    <source>
        <dbReference type="EMBL" id="ADY51437.1"/>
    </source>
</evidence>
<dbReference type="HOGENOM" id="CLU_402176_0_0_10"/>
<evidence type="ECO:0008006" key="3">
    <source>
        <dbReference type="Google" id="ProtNLM"/>
    </source>
</evidence>
<evidence type="ECO:0000313" key="2">
    <source>
        <dbReference type="Proteomes" id="UP000000310"/>
    </source>
</evidence>
<accession>F0S9T1</accession>
<gene>
    <name evidence="1" type="ordered locus">Pedsa_0865</name>
</gene>
<dbReference type="AlphaFoldDB" id="F0S9T1"/>
<dbReference type="OrthoDB" id="606446at2"/>
<proteinExistence type="predicted"/>
<reference evidence="1 2" key="1">
    <citation type="journal article" date="2011" name="Stand. Genomic Sci.">
        <title>Complete genome sequence of the gliding, heparinolytic Pedobacter saltans type strain (113).</title>
        <authorList>
            <person name="Liolios K."/>
            <person name="Sikorski J."/>
            <person name="Lu M."/>
            <person name="Nolan M."/>
            <person name="Lapidus A."/>
            <person name="Lucas S."/>
            <person name="Hammon N."/>
            <person name="Deshpande S."/>
            <person name="Cheng J.F."/>
            <person name="Tapia R."/>
            <person name="Han C."/>
            <person name="Goodwin L."/>
            <person name="Pitluck S."/>
            <person name="Huntemann M."/>
            <person name="Ivanova N."/>
            <person name="Pagani I."/>
            <person name="Mavromatis K."/>
            <person name="Ovchinikova G."/>
            <person name="Pati A."/>
            <person name="Chen A."/>
            <person name="Palaniappan K."/>
            <person name="Land M."/>
            <person name="Hauser L."/>
            <person name="Brambilla E.M."/>
            <person name="Kotsyurbenko O."/>
            <person name="Rohde M."/>
            <person name="Tindall B.J."/>
            <person name="Abt B."/>
            <person name="Goker M."/>
            <person name="Detter J.C."/>
            <person name="Woyke T."/>
            <person name="Bristow J."/>
            <person name="Eisen J.A."/>
            <person name="Markowitz V."/>
            <person name="Hugenholtz P."/>
            <person name="Klenk H.P."/>
            <person name="Kyrpides N.C."/>
        </authorList>
    </citation>
    <scope>NUCLEOTIDE SEQUENCE [LARGE SCALE GENOMIC DNA]</scope>
    <source>
        <strain evidence="2">ATCC 51119 / DSM 12145 / JCM 21818 / LMG 10337 / NBRC 100064 / NCIMB 13643</strain>
    </source>
</reference>
<keyword evidence="2" id="KW-1185">Reference proteome</keyword>
<name>F0S9T1_PSESL</name>
<organism evidence="1 2">
    <name type="scientific">Pseudopedobacter saltans (strain ATCC 51119 / DSM 12145 / JCM 21818 / CCUG 39354 / LMG 10337 / NBRC 100064 / NCIMB 13643)</name>
    <name type="common">Pedobacter saltans</name>
    <dbReference type="NCBI Taxonomy" id="762903"/>
    <lineage>
        <taxon>Bacteria</taxon>
        <taxon>Pseudomonadati</taxon>
        <taxon>Bacteroidota</taxon>
        <taxon>Sphingobacteriia</taxon>
        <taxon>Sphingobacteriales</taxon>
        <taxon>Sphingobacteriaceae</taxon>
        <taxon>Pseudopedobacter</taxon>
    </lineage>
</organism>
<sequence>MNRLQFLGTTILGFFKPPTPKEPEIKYMKRVNDTLIELLDSHTNEYVTFSKVTKYADGSAMNDAKCDGVIYRKLGNEYFKRNIIDTINVKSFGAKGDGNLNPLSSIYSTISEAKKVYPFVTSLSQSLDWAATQKAVITAILYYSRDRLGEPSNGVLLYDPKNEGVPVGASPGGASPYMSIIFPKGTYVFSEAVSMGVDGISNPVDINKYLYNINFCFMGEHEDGVNISGVGENNLFYFFNSGFRNKFKNINFCNYGTGIIYKTSNKDTSHFHMSNCQSNAGNTLIDTYSYQTTRSTIMILESIICCNTKRLVNSFVDKLVIRDSWIYNKFNSEDALLRISGDCNFSCEDCFFIPLFHDHDIVNPDNSRWIDIVNEPENSTPNDRSLKTINIKNSRCSLESARPFIWFFDKNAGLLGPNQHTSITIEDCYLGGTGGRPVITLKEGYPGSISLRNCKVFSSPEIVSLDLNNPNPPLPSVPGAITNFVIMVDEATRLTQQYDTSRIIDSKLESFYYDTTSQTSKFKRSIHKNIDYRLRSVASSPGKVKVSLPIFFDSSPEVPNRDILTLLVTVVGDSGGGLPVYNNSATVIISIVGGYESGAFYKRITVASIQDAKGGISFDKSCMPNVYWGEGDTGSQDISPENEGSEKKITIQWASSNFNVSWAYIMPLAGLRENQKDKEQYYNW</sequence>
<dbReference type="Proteomes" id="UP000000310">
    <property type="component" value="Chromosome"/>
</dbReference>
<reference evidence="2" key="2">
    <citation type="submission" date="2011-02" db="EMBL/GenBank/DDBJ databases">
        <title>The complete genome of Pedobacter saltans DSM 12145.</title>
        <authorList>
            <consortium name="US DOE Joint Genome Institute (JGI-PGF)"/>
            <person name="Lucas S."/>
            <person name="Copeland A."/>
            <person name="Lapidus A."/>
            <person name="Bruce D."/>
            <person name="Goodwin L."/>
            <person name="Pitluck S."/>
            <person name="Kyrpides N."/>
            <person name="Mavromatis K."/>
            <person name="Pagani I."/>
            <person name="Ivanova N."/>
            <person name="Ovchinnikova G."/>
            <person name="Lu M."/>
            <person name="Detter J.C."/>
            <person name="Han C."/>
            <person name="Land M."/>
            <person name="Hauser L."/>
            <person name="Markowitz V."/>
            <person name="Cheng J.-F."/>
            <person name="Hugenholtz P."/>
            <person name="Woyke T."/>
            <person name="Wu D."/>
            <person name="Tindall B."/>
            <person name="Pomrenke H.G."/>
            <person name="Brambilla E."/>
            <person name="Klenk H.-P."/>
            <person name="Eisen J.A."/>
        </authorList>
    </citation>
    <scope>NUCLEOTIDE SEQUENCE [LARGE SCALE GENOMIC DNA]</scope>
    <source>
        <strain evidence="2">ATCC 51119 / DSM 12145 / JCM 21818 / LMG 10337 / NBRC 100064 / NCIMB 13643</strain>
    </source>
</reference>
<dbReference type="EMBL" id="CP002545">
    <property type="protein sequence ID" value="ADY51437.1"/>
    <property type="molecule type" value="Genomic_DNA"/>
</dbReference>
<protein>
    <recommendedName>
        <fullName evidence="3">Pectate lyase superfamily protein domain-containing protein</fullName>
    </recommendedName>
</protein>
<dbReference type="KEGG" id="psn:Pedsa_0865"/>
<dbReference type="STRING" id="762903.Pedsa_0865"/>
<dbReference type="RefSeq" id="WP_013631937.1">
    <property type="nucleotide sequence ID" value="NC_015177.1"/>
</dbReference>